<evidence type="ECO:0000259" key="2">
    <source>
        <dbReference type="Pfam" id="PF00296"/>
    </source>
</evidence>
<dbReference type="CDD" id="cd01097">
    <property type="entry name" value="Tetrahydromethanopterin_reductase"/>
    <property type="match status" value="1"/>
</dbReference>
<dbReference type="SUPFAM" id="SSF51679">
    <property type="entry name" value="Bacterial luciferase-like"/>
    <property type="match status" value="1"/>
</dbReference>
<proteinExistence type="predicted"/>
<comment type="caution">
    <text evidence="3">The sequence shown here is derived from an EMBL/GenBank/DDBJ whole genome shotgun (WGS) entry which is preliminary data.</text>
</comment>
<evidence type="ECO:0000256" key="1">
    <source>
        <dbReference type="ARBA" id="ARBA00023002"/>
    </source>
</evidence>
<dbReference type="InterPro" id="IPR036661">
    <property type="entry name" value="Luciferase-like_sf"/>
</dbReference>
<dbReference type="InterPro" id="IPR011251">
    <property type="entry name" value="Luciferase-like_dom"/>
</dbReference>
<dbReference type="Gene3D" id="3.20.20.30">
    <property type="entry name" value="Luciferase-like domain"/>
    <property type="match status" value="1"/>
</dbReference>
<dbReference type="RefSeq" id="WP_344080637.1">
    <property type="nucleotide sequence ID" value="NZ_BAAAPO010000006.1"/>
</dbReference>
<dbReference type="PANTHER" id="PTHR43244:SF1">
    <property type="entry name" value="5,10-METHYLENETETRAHYDROMETHANOPTERIN REDUCTASE"/>
    <property type="match status" value="1"/>
</dbReference>
<evidence type="ECO:0000313" key="4">
    <source>
        <dbReference type="Proteomes" id="UP001499938"/>
    </source>
</evidence>
<reference evidence="3 4" key="1">
    <citation type="journal article" date="2019" name="Int. J. Syst. Evol. Microbiol.">
        <title>The Global Catalogue of Microorganisms (GCM) 10K type strain sequencing project: providing services to taxonomists for standard genome sequencing and annotation.</title>
        <authorList>
            <consortium name="The Broad Institute Genomics Platform"/>
            <consortium name="The Broad Institute Genome Sequencing Center for Infectious Disease"/>
            <person name="Wu L."/>
            <person name="Ma J."/>
        </authorList>
    </citation>
    <scope>NUCLEOTIDE SEQUENCE [LARGE SCALE GENOMIC DNA]</scope>
    <source>
        <strain evidence="3 4">JCM 15592</strain>
    </source>
</reference>
<dbReference type="PANTHER" id="PTHR43244">
    <property type="match status" value="1"/>
</dbReference>
<keyword evidence="4" id="KW-1185">Reference proteome</keyword>
<dbReference type="Proteomes" id="UP001499938">
    <property type="component" value="Unassembled WGS sequence"/>
</dbReference>
<keyword evidence="1" id="KW-0560">Oxidoreductase</keyword>
<organism evidence="3 4">
    <name type="scientific">Nostocoides veronense</name>
    <dbReference type="NCBI Taxonomy" id="330836"/>
    <lineage>
        <taxon>Bacteria</taxon>
        <taxon>Bacillati</taxon>
        <taxon>Actinomycetota</taxon>
        <taxon>Actinomycetes</taxon>
        <taxon>Micrococcales</taxon>
        <taxon>Intrasporangiaceae</taxon>
        <taxon>Nostocoides</taxon>
    </lineage>
</organism>
<accession>A0ABN2LDE4</accession>
<name>A0ABN2LDE4_9MICO</name>
<sequence length="272" mass="28547">MEVGLIFPPDQPPEALLVVARAAEDAGIPELWLWEDCFAESGIACAAAALAATDHLRVGIGLMPVPLRNVALTAMEVATLARMFPGRLLPGIGHGVLEWMGQAGVRADSPLTLLREYAVALRRLLDGEQVTAQGRYVRLDRVQLRHPVPDEQRVPLFMGGARPKTLALAGQLGDALVYDQSVERLPELLGIALDARADAGRPDPFDVVAFCSVPIDSSAALIAERLAALAAAGATRIPVCAVSAAGPPESGPALMDFATMVAAAIDDCAPQP</sequence>
<evidence type="ECO:0000313" key="3">
    <source>
        <dbReference type="EMBL" id="GAA1782094.1"/>
    </source>
</evidence>
<feature type="domain" description="Luciferase-like" evidence="2">
    <location>
        <begin position="8"/>
        <end position="232"/>
    </location>
</feature>
<dbReference type="Pfam" id="PF00296">
    <property type="entry name" value="Bac_luciferase"/>
    <property type="match status" value="1"/>
</dbReference>
<dbReference type="EMBL" id="BAAAPO010000006">
    <property type="protein sequence ID" value="GAA1782094.1"/>
    <property type="molecule type" value="Genomic_DNA"/>
</dbReference>
<gene>
    <name evidence="3" type="ORF">GCM10009811_04490</name>
</gene>
<dbReference type="InterPro" id="IPR050564">
    <property type="entry name" value="F420-G6PD/mer"/>
</dbReference>
<protein>
    <recommendedName>
        <fullName evidence="2">Luciferase-like domain-containing protein</fullName>
    </recommendedName>
</protein>